<evidence type="ECO:0000256" key="1">
    <source>
        <dbReference type="SAM" id="MobiDB-lite"/>
    </source>
</evidence>
<dbReference type="EMBL" id="JAACJJ010000058">
    <property type="protein sequence ID" value="KAF5310021.1"/>
    <property type="molecule type" value="Genomic_DNA"/>
</dbReference>
<dbReference type="SUPFAM" id="SSF52047">
    <property type="entry name" value="RNI-like"/>
    <property type="match status" value="1"/>
</dbReference>
<dbReference type="Proteomes" id="UP000567179">
    <property type="component" value="Unassembled WGS sequence"/>
</dbReference>
<keyword evidence="3" id="KW-1185">Reference proteome</keyword>
<accession>A0A8H5ASQ0</accession>
<gene>
    <name evidence="2" type="ORF">D9619_010285</name>
</gene>
<evidence type="ECO:0000313" key="3">
    <source>
        <dbReference type="Proteomes" id="UP000567179"/>
    </source>
</evidence>
<proteinExistence type="predicted"/>
<feature type="compositionally biased region" description="Polar residues" evidence="1">
    <location>
        <begin position="520"/>
        <end position="534"/>
    </location>
</feature>
<comment type="caution">
    <text evidence="2">The sequence shown here is derived from an EMBL/GenBank/DDBJ whole genome shotgun (WGS) entry which is preliminary data.</text>
</comment>
<dbReference type="Gene3D" id="3.80.10.10">
    <property type="entry name" value="Ribonuclease Inhibitor"/>
    <property type="match status" value="1"/>
</dbReference>
<dbReference type="AlphaFoldDB" id="A0A8H5ASQ0"/>
<protein>
    <submittedName>
        <fullName evidence="2">Uncharacterized protein</fullName>
    </submittedName>
</protein>
<feature type="region of interest" description="Disordered" evidence="1">
    <location>
        <begin position="513"/>
        <end position="534"/>
    </location>
</feature>
<name>A0A8H5ASQ0_9AGAR</name>
<dbReference type="InterPro" id="IPR032675">
    <property type="entry name" value="LRR_dom_sf"/>
</dbReference>
<sequence length="534" mass="61249">MSEMRESPMQRVIQNMPLDIYQEILSHFGSPLEYKHAPIDVKPDMTSPRNRTIRSMALVCRDFYRQFFPYLFEDVYINVDATGGYTPSHCARFCESIVCGDQRARNLATYVKTYAIMRFELASKYRTSPEPEHLKENLSIYSKALGFMSNLRELYLFQSSITDDLLRATQSLSPLKLLHIQDCNVPYPLDESLLRDFQNLQITRVHESNMDFVSQGGDECEPYRQLLKHICLSHTTYLKSSPGQCYSLSVLALLPPMLYLQRLHISRLTIAKHLSALSDALKAMPNLKSLQIHFIYYYFDEGTEIEPWMTFPPLPMLENISAHLPALRAIVPGSLVSSISIVEEDNAHQGPIPYGNDRAFWKHVTEVFKKSHRPIEELDIPMNFYRNVSFASYFPDLRLLTVRPKHINWSDESDAADDPSRGEPDGIISTFLGTWHDHPKLTELEFAYDSSSSPLPTGEEEGGLIQYRICDVSDDTLASLKSRLPTLQRLAFTVFHPTYDDEKKDCFEFFLDEEDEPETVDSNSAASTEAQDQM</sequence>
<dbReference type="OrthoDB" id="3256662at2759"/>
<evidence type="ECO:0000313" key="2">
    <source>
        <dbReference type="EMBL" id="KAF5310021.1"/>
    </source>
</evidence>
<reference evidence="2 3" key="1">
    <citation type="journal article" date="2020" name="ISME J.">
        <title>Uncovering the hidden diversity of litter-decomposition mechanisms in mushroom-forming fungi.</title>
        <authorList>
            <person name="Floudas D."/>
            <person name="Bentzer J."/>
            <person name="Ahren D."/>
            <person name="Johansson T."/>
            <person name="Persson P."/>
            <person name="Tunlid A."/>
        </authorList>
    </citation>
    <scope>NUCLEOTIDE SEQUENCE [LARGE SCALE GENOMIC DNA]</scope>
    <source>
        <strain evidence="2 3">CBS 101986</strain>
    </source>
</reference>
<organism evidence="2 3">
    <name type="scientific">Psilocybe cf. subviscida</name>
    <dbReference type="NCBI Taxonomy" id="2480587"/>
    <lineage>
        <taxon>Eukaryota</taxon>
        <taxon>Fungi</taxon>
        <taxon>Dikarya</taxon>
        <taxon>Basidiomycota</taxon>
        <taxon>Agaricomycotina</taxon>
        <taxon>Agaricomycetes</taxon>
        <taxon>Agaricomycetidae</taxon>
        <taxon>Agaricales</taxon>
        <taxon>Agaricineae</taxon>
        <taxon>Strophariaceae</taxon>
        <taxon>Psilocybe</taxon>
    </lineage>
</organism>